<dbReference type="AlphaFoldDB" id="A0A426UD15"/>
<keyword evidence="5" id="KW-0482">Metalloprotease</keyword>
<dbReference type="InterPro" id="IPR011096">
    <property type="entry name" value="FTP_domain"/>
</dbReference>
<evidence type="ECO:0000313" key="8">
    <source>
        <dbReference type="Proteomes" id="UP000280307"/>
    </source>
</evidence>
<organism evidence="7 8">
    <name type="scientific">Candidatus Viridilinea halotolerans</name>
    <dbReference type="NCBI Taxonomy" id="2491704"/>
    <lineage>
        <taxon>Bacteria</taxon>
        <taxon>Bacillati</taxon>
        <taxon>Chloroflexota</taxon>
        <taxon>Chloroflexia</taxon>
        <taxon>Chloroflexales</taxon>
        <taxon>Chloroflexineae</taxon>
        <taxon>Oscillochloridaceae</taxon>
        <taxon>Candidatus Viridilinea</taxon>
    </lineage>
</organism>
<comment type="caution">
    <text evidence="7">The sequence shown here is derived from an EMBL/GenBank/DDBJ whole genome shotgun (WGS) entry which is preliminary data.</text>
</comment>
<evidence type="ECO:0000256" key="5">
    <source>
        <dbReference type="ARBA" id="ARBA00023049"/>
    </source>
</evidence>
<proteinExistence type="predicted"/>
<dbReference type="GO" id="GO:0006508">
    <property type="term" value="P:proteolysis"/>
    <property type="evidence" value="ECO:0007669"/>
    <property type="project" value="UniProtKB-KW"/>
</dbReference>
<keyword evidence="1" id="KW-0645">Protease</keyword>
<keyword evidence="4" id="KW-0862">Zinc</keyword>
<dbReference type="Proteomes" id="UP000280307">
    <property type="component" value="Unassembled WGS sequence"/>
</dbReference>
<keyword evidence="3" id="KW-0378">Hydrolase</keyword>
<evidence type="ECO:0000256" key="1">
    <source>
        <dbReference type="ARBA" id="ARBA00022670"/>
    </source>
</evidence>
<dbReference type="EMBL" id="RSAS01000005">
    <property type="protein sequence ID" value="RRR78641.1"/>
    <property type="molecule type" value="Genomic_DNA"/>
</dbReference>
<reference evidence="7 8" key="1">
    <citation type="submission" date="2018-12" db="EMBL/GenBank/DDBJ databases">
        <title>Genome Sequence of Candidatus Viridilinea halotolerans isolated from saline sulfide-rich spring.</title>
        <authorList>
            <person name="Grouzdev D.S."/>
            <person name="Burganskaya E.I."/>
            <person name="Krutkina M.S."/>
            <person name="Sukhacheva M.V."/>
            <person name="Gorlenko V.M."/>
        </authorList>
    </citation>
    <scope>NUCLEOTIDE SEQUENCE [LARGE SCALE GENOMIC DNA]</scope>
    <source>
        <strain evidence="7">Chok-6</strain>
    </source>
</reference>
<name>A0A426UD15_9CHLR</name>
<dbReference type="Gene3D" id="3.10.450.490">
    <property type="match status" value="1"/>
</dbReference>
<evidence type="ECO:0000256" key="4">
    <source>
        <dbReference type="ARBA" id="ARBA00022833"/>
    </source>
</evidence>
<sequence length="167" mass="17549">MKRTSLVLLVALVAILTLAGGIVPSVATTSAAAQVALTRLQQDAVGELEIVWNADTNTPSFVSGAIPVAAVSLQADTSPEAIALDFAQAYAGLFRLQQADRELVVLASEQDNLGMDHVTLQQVYAGIPVHNAVMRVHIHGQTIVAAANGVIPDLRQGFRKGLFALQS</sequence>
<dbReference type="GO" id="GO:0008237">
    <property type="term" value="F:metallopeptidase activity"/>
    <property type="evidence" value="ECO:0007669"/>
    <property type="project" value="UniProtKB-KW"/>
</dbReference>
<accession>A0A426UD15</accession>
<dbReference type="GO" id="GO:0046872">
    <property type="term" value="F:metal ion binding"/>
    <property type="evidence" value="ECO:0007669"/>
    <property type="project" value="UniProtKB-KW"/>
</dbReference>
<protein>
    <recommendedName>
        <fullName evidence="6">FTP domain-containing protein</fullName>
    </recommendedName>
</protein>
<keyword evidence="2" id="KW-0479">Metal-binding</keyword>
<feature type="domain" description="FTP" evidence="6">
    <location>
        <begin position="102"/>
        <end position="149"/>
    </location>
</feature>
<gene>
    <name evidence="7" type="ORF">EI684_00100</name>
</gene>
<dbReference type="Pfam" id="PF07504">
    <property type="entry name" value="FTP"/>
    <property type="match status" value="1"/>
</dbReference>
<evidence type="ECO:0000313" key="7">
    <source>
        <dbReference type="EMBL" id="RRR78641.1"/>
    </source>
</evidence>
<evidence type="ECO:0000259" key="6">
    <source>
        <dbReference type="Pfam" id="PF07504"/>
    </source>
</evidence>
<evidence type="ECO:0000256" key="2">
    <source>
        <dbReference type="ARBA" id="ARBA00022723"/>
    </source>
</evidence>
<evidence type="ECO:0000256" key="3">
    <source>
        <dbReference type="ARBA" id="ARBA00022801"/>
    </source>
</evidence>